<accession>A0A2N9IDZ4</accession>
<dbReference type="AlphaFoldDB" id="A0A2N9IDZ4"/>
<dbReference type="EMBL" id="OIVN01005368">
    <property type="protein sequence ID" value="SPD22141.1"/>
    <property type="molecule type" value="Genomic_DNA"/>
</dbReference>
<organism evidence="1">
    <name type="scientific">Fagus sylvatica</name>
    <name type="common">Beechnut</name>
    <dbReference type="NCBI Taxonomy" id="28930"/>
    <lineage>
        <taxon>Eukaryota</taxon>
        <taxon>Viridiplantae</taxon>
        <taxon>Streptophyta</taxon>
        <taxon>Embryophyta</taxon>
        <taxon>Tracheophyta</taxon>
        <taxon>Spermatophyta</taxon>
        <taxon>Magnoliopsida</taxon>
        <taxon>eudicotyledons</taxon>
        <taxon>Gunneridae</taxon>
        <taxon>Pentapetalae</taxon>
        <taxon>rosids</taxon>
        <taxon>fabids</taxon>
        <taxon>Fagales</taxon>
        <taxon>Fagaceae</taxon>
        <taxon>Fagus</taxon>
    </lineage>
</organism>
<protein>
    <submittedName>
        <fullName evidence="1">Uncharacterized protein</fullName>
    </submittedName>
</protein>
<sequence>MDMAIRPTKKTKIVKHGSKFPLTKILSPSPSSTATQDKFTLTEWPKDDENDSMKMMMTTVAPPSFTVASENLKRGSVLKARGFNRRRGSAVGLGGDRSKWVSISAICLSPLLVGGDRRCLWTTGDSAPCCELERERERSHEERESK</sequence>
<gene>
    <name evidence="1" type="ORF">FSB_LOCUS50023</name>
</gene>
<name>A0A2N9IDZ4_FAGSY</name>
<reference evidence="1" key="1">
    <citation type="submission" date="2018-02" db="EMBL/GenBank/DDBJ databases">
        <authorList>
            <person name="Cohen D.B."/>
            <person name="Kent A.D."/>
        </authorList>
    </citation>
    <scope>NUCLEOTIDE SEQUENCE</scope>
</reference>
<proteinExistence type="predicted"/>
<evidence type="ECO:0000313" key="1">
    <source>
        <dbReference type="EMBL" id="SPD22141.1"/>
    </source>
</evidence>